<dbReference type="Proteomes" id="UP000299211">
    <property type="component" value="Unassembled WGS sequence"/>
</dbReference>
<sequence length="190" mass="23249">MPSRGARRCGFDIDGAHRITCVSNRRDRGRRQYEGDIHEAHEAHFSRCRLRCGRGWRPSRRRGTASAAVPESAHIERPAVSIKADDYREDRGVNYRHNSEEDYRRDGYRARQHSDHFSDSDRYDRRGHSYYWDDEDRCWKHDSNYRYDWDRSDRRDSNRDDRDWNRYDHDWNRYDHDSNRSNHDRVLDNR</sequence>
<reference evidence="1 2" key="1">
    <citation type="submission" date="2019-04" db="EMBL/GenBank/DDBJ databases">
        <title>Draft genome sequences of Streptomyces avermitilis ATCC 31267.</title>
        <authorList>
            <person name="Komaki H."/>
            <person name="Tamura T."/>
            <person name="Hosoyama A."/>
        </authorList>
    </citation>
    <scope>NUCLEOTIDE SEQUENCE [LARGE SCALE GENOMIC DNA]</scope>
    <source>
        <strain evidence="1 2">ATCC 31267</strain>
    </source>
</reference>
<name>A0A4D4N5H9_STRAX</name>
<accession>A0A4D4N5H9</accession>
<protein>
    <submittedName>
        <fullName evidence="1">Uncharacterized protein</fullName>
    </submittedName>
</protein>
<evidence type="ECO:0000313" key="1">
    <source>
        <dbReference type="EMBL" id="GDY79808.1"/>
    </source>
</evidence>
<organism evidence="1 2">
    <name type="scientific">Streptomyces avermitilis</name>
    <dbReference type="NCBI Taxonomy" id="33903"/>
    <lineage>
        <taxon>Bacteria</taxon>
        <taxon>Bacillati</taxon>
        <taxon>Actinomycetota</taxon>
        <taxon>Actinomycetes</taxon>
        <taxon>Kitasatosporales</taxon>
        <taxon>Streptomycetaceae</taxon>
        <taxon>Streptomyces</taxon>
    </lineage>
</organism>
<evidence type="ECO:0000313" key="2">
    <source>
        <dbReference type="Proteomes" id="UP000299211"/>
    </source>
</evidence>
<comment type="caution">
    <text evidence="1">The sequence shown here is derived from an EMBL/GenBank/DDBJ whole genome shotgun (WGS) entry which is preliminary data.</text>
</comment>
<proteinExistence type="predicted"/>
<gene>
    <name evidence="1" type="ORF">SAV31267_092930</name>
</gene>
<dbReference type="AlphaFoldDB" id="A0A4D4N5H9"/>
<dbReference type="EMBL" id="BJHY01000002">
    <property type="protein sequence ID" value="GDY79808.1"/>
    <property type="molecule type" value="Genomic_DNA"/>
</dbReference>